<keyword evidence="4 5" id="KW-0472">Membrane</keyword>
<evidence type="ECO:0000256" key="5">
    <source>
        <dbReference type="SAM" id="Phobius"/>
    </source>
</evidence>
<keyword evidence="3 5" id="KW-1133">Transmembrane helix</keyword>
<comment type="subcellular location">
    <subcellularLocation>
        <location evidence="1">Membrane</location>
        <topology evidence="1">Multi-pass membrane protein</topology>
    </subcellularLocation>
</comment>
<evidence type="ECO:0000256" key="4">
    <source>
        <dbReference type="ARBA" id="ARBA00023136"/>
    </source>
</evidence>
<evidence type="ECO:0000256" key="1">
    <source>
        <dbReference type="ARBA" id="ARBA00004141"/>
    </source>
</evidence>
<evidence type="ECO:0000256" key="2">
    <source>
        <dbReference type="ARBA" id="ARBA00022692"/>
    </source>
</evidence>
<sequence length="132" mass="14566">MKPTVYILLRLGAGVSMFGHGLVRLPKLKLFSAWMSGAFKDSILPHPLIAVFSYVLPVAEFTIGALLLIGLFTRKALLSAGVVMLLLILGTCLIENWEAIPSQLIHLIFFGILLQHINNNSYAVDNLLHIKE</sequence>
<keyword evidence="2 5" id="KW-0812">Transmembrane</keyword>
<gene>
    <name evidence="6" type="ORF">GN157_13170</name>
</gene>
<organism evidence="6 7">
    <name type="scientific">Flavobacterium rakeshii</name>
    <dbReference type="NCBI Taxonomy" id="1038845"/>
    <lineage>
        <taxon>Bacteria</taxon>
        <taxon>Pseudomonadati</taxon>
        <taxon>Bacteroidota</taxon>
        <taxon>Flavobacteriia</taxon>
        <taxon>Flavobacteriales</taxon>
        <taxon>Flavobacteriaceae</taxon>
        <taxon>Flavobacterium</taxon>
    </lineage>
</organism>
<comment type="caution">
    <text evidence="6">The sequence shown here is derived from an EMBL/GenBank/DDBJ whole genome shotgun (WGS) entry which is preliminary data.</text>
</comment>
<accession>A0A6N8HG54</accession>
<dbReference type="OrthoDB" id="4732370at2"/>
<reference evidence="6 7" key="1">
    <citation type="submission" date="2019-12" db="EMBL/GenBank/DDBJ databases">
        <authorList>
            <person name="Sun J.-Q."/>
        </authorList>
    </citation>
    <scope>NUCLEOTIDE SEQUENCE [LARGE SCALE GENOMIC DNA]</scope>
    <source>
        <strain evidence="6 7">JCM 17928</strain>
    </source>
</reference>
<feature type="transmembrane region" description="Helical" evidence="5">
    <location>
        <begin position="76"/>
        <end position="94"/>
    </location>
</feature>
<dbReference type="Proteomes" id="UP000433945">
    <property type="component" value="Unassembled WGS sequence"/>
</dbReference>
<proteinExistence type="predicted"/>
<name>A0A6N8HG54_9FLAO</name>
<dbReference type="AlphaFoldDB" id="A0A6N8HG54"/>
<feature type="transmembrane region" description="Helical" evidence="5">
    <location>
        <begin position="6"/>
        <end position="26"/>
    </location>
</feature>
<keyword evidence="7" id="KW-1185">Reference proteome</keyword>
<evidence type="ECO:0000313" key="7">
    <source>
        <dbReference type="Proteomes" id="UP000433945"/>
    </source>
</evidence>
<dbReference type="GO" id="GO:0016020">
    <property type="term" value="C:membrane"/>
    <property type="evidence" value="ECO:0007669"/>
    <property type="project" value="UniProtKB-SubCell"/>
</dbReference>
<protein>
    <submittedName>
        <fullName evidence="6">DoxX family membrane protein</fullName>
    </submittedName>
</protein>
<dbReference type="InterPro" id="IPR032808">
    <property type="entry name" value="DoxX"/>
</dbReference>
<feature type="transmembrane region" description="Helical" evidence="5">
    <location>
        <begin position="47"/>
        <end position="70"/>
    </location>
</feature>
<dbReference type="EMBL" id="WOWP01000053">
    <property type="protein sequence ID" value="MUV04661.1"/>
    <property type="molecule type" value="Genomic_DNA"/>
</dbReference>
<dbReference type="RefSeq" id="WP_157483974.1">
    <property type="nucleotide sequence ID" value="NZ_WOWP01000053.1"/>
</dbReference>
<dbReference type="Pfam" id="PF07681">
    <property type="entry name" value="DoxX"/>
    <property type="match status" value="1"/>
</dbReference>
<evidence type="ECO:0000256" key="3">
    <source>
        <dbReference type="ARBA" id="ARBA00022989"/>
    </source>
</evidence>
<evidence type="ECO:0000313" key="6">
    <source>
        <dbReference type="EMBL" id="MUV04661.1"/>
    </source>
</evidence>